<keyword evidence="4 5" id="KW-0012">Acyltransferase</keyword>
<evidence type="ECO:0000256" key="5">
    <source>
        <dbReference type="RuleBase" id="RU365031"/>
    </source>
</evidence>
<evidence type="ECO:0000313" key="6">
    <source>
        <dbReference type="EMBL" id="CAA9549688.1"/>
    </source>
</evidence>
<proteinExistence type="inferred from homology"/>
<comment type="catalytic activity">
    <reaction evidence="5">
        <text>a 2-deoxystreptamine antibiotic + acetyl-CoA = an N(3)-acetyl-2-deoxystreptamine antibiotic + CoA + H(+)</text>
        <dbReference type="Rhea" id="RHEA:12665"/>
        <dbReference type="ChEBI" id="CHEBI:15378"/>
        <dbReference type="ChEBI" id="CHEBI:57287"/>
        <dbReference type="ChEBI" id="CHEBI:57288"/>
        <dbReference type="ChEBI" id="CHEBI:57921"/>
        <dbReference type="ChEBI" id="CHEBI:77452"/>
        <dbReference type="EC" id="2.3.1.81"/>
    </reaction>
</comment>
<dbReference type="GO" id="GO:0046677">
    <property type="term" value="P:response to antibiotic"/>
    <property type="evidence" value="ECO:0007669"/>
    <property type="project" value="UniProtKB-KW"/>
</dbReference>
<accession>A0A6J4UHF8</accession>
<name>A0A6J4UHF8_9BACT</name>
<reference evidence="6" key="1">
    <citation type="submission" date="2020-02" db="EMBL/GenBank/DDBJ databases">
        <authorList>
            <person name="Meier V. D."/>
        </authorList>
    </citation>
    <scope>NUCLEOTIDE SEQUENCE</scope>
    <source>
        <strain evidence="6">AVDCRST_MAG18</strain>
    </source>
</reference>
<keyword evidence="5" id="KW-0046">Antibiotic resistance</keyword>
<dbReference type="EC" id="2.3.1.-" evidence="5"/>
<dbReference type="Pfam" id="PF02522">
    <property type="entry name" value="Antibiotic_NAT"/>
    <property type="match status" value="1"/>
</dbReference>
<evidence type="ECO:0000256" key="2">
    <source>
        <dbReference type="ARBA" id="ARBA00012882"/>
    </source>
</evidence>
<dbReference type="SUPFAM" id="SSF110710">
    <property type="entry name" value="TTHA0583/YokD-like"/>
    <property type="match status" value="1"/>
</dbReference>
<evidence type="ECO:0000256" key="1">
    <source>
        <dbReference type="ARBA" id="ARBA00006383"/>
    </source>
</evidence>
<keyword evidence="3 5" id="KW-0808">Transferase</keyword>
<evidence type="ECO:0000256" key="4">
    <source>
        <dbReference type="ARBA" id="ARBA00023315"/>
    </source>
</evidence>
<dbReference type="InterPro" id="IPR028345">
    <property type="entry name" value="Antibiotic_NAT-like"/>
</dbReference>
<evidence type="ECO:0000256" key="3">
    <source>
        <dbReference type="ARBA" id="ARBA00022679"/>
    </source>
</evidence>
<dbReference type="PANTHER" id="PTHR11104">
    <property type="entry name" value="AMINOGLYCOSIDE N3-ACETYLTRANSFERASE"/>
    <property type="match status" value="1"/>
</dbReference>
<organism evidence="6">
    <name type="scientific">uncultured Thermomicrobiales bacterium</name>
    <dbReference type="NCBI Taxonomy" id="1645740"/>
    <lineage>
        <taxon>Bacteria</taxon>
        <taxon>Pseudomonadati</taxon>
        <taxon>Thermomicrobiota</taxon>
        <taxon>Thermomicrobia</taxon>
        <taxon>Thermomicrobiales</taxon>
        <taxon>environmental samples</taxon>
    </lineage>
</organism>
<gene>
    <name evidence="6" type="ORF">AVDCRST_MAG18-202</name>
</gene>
<protein>
    <recommendedName>
        <fullName evidence="2 5">Aminoglycoside N(3)-acetyltransferase</fullName>
        <ecNumber evidence="5">2.3.1.-</ecNumber>
    </recommendedName>
</protein>
<comment type="similarity">
    <text evidence="1 5">Belongs to the antibiotic N-acetyltransferase family.</text>
</comment>
<dbReference type="NCBIfam" id="NF033082">
    <property type="entry name" value="AAC_3"/>
    <property type="match status" value="1"/>
</dbReference>
<sequence length="275" mass="29628">MGAADPVAAQHVTRSQLIADLRALGVREGGVVMLHASVRAIGWVVGGPRVVLDALLDLLTPRGTLLMLASWEGNPYEMAGWSEAQRAAWLAECPPFDPATSPADHHEMSVLAEYLRTWPGARRSDHPLASFVAVGAGAEALTARHSWQYGHGPDSPPARLCAADGAVLLLGPILSNITLLHHAEHLANIPDKRIDRYLMPILRDGERVWVEIEEYDTTNGIADFGEDDPFAAIGRDYLATGRGSSGLVGAAPSALLPAADLVRFGVEWMETRVRR</sequence>
<dbReference type="AlphaFoldDB" id="A0A6J4UHF8"/>
<dbReference type="EMBL" id="CADCWN010000015">
    <property type="protein sequence ID" value="CAA9549688.1"/>
    <property type="molecule type" value="Genomic_DNA"/>
</dbReference>
<dbReference type="GO" id="GO:0046353">
    <property type="term" value="F:aminoglycoside 3-N-acetyltransferase activity"/>
    <property type="evidence" value="ECO:0007669"/>
    <property type="project" value="UniProtKB-EC"/>
</dbReference>
<dbReference type="InterPro" id="IPR003679">
    <property type="entry name" value="Amioglycoside_AcTrfase"/>
</dbReference>
<dbReference type="PANTHER" id="PTHR11104:SF0">
    <property type="entry name" value="SPBETA PROPHAGE-DERIVED AMINOGLYCOSIDE N(3')-ACETYLTRANSFERASE-LIKE PROTEIN YOKD"/>
    <property type="match status" value="1"/>
</dbReference>